<gene>
    <name evidence="1" type="ORF">TNCT_298741</name>
</gene>
<accession>A0A8X6GLG6</accession>
<sequence length="92" mass="10191">MGIGGNECADVLSKEALVLDHLSNVTSDSEDANAVTKLKISYQRFIKPTFLDLSCLRNLLSTVSRLRTGPFKGMNISPDNSRIIPTNTRLYF</sequence>
<reference evidence="1" key="1">
    <citation type="submission" date="2020-07" db="EMBL/GenBank/DDBJ databases">
        <title>Multicomponent nature underlies the extraordinary mechanical properties of spider dragline silk.</title>
        <authorList>
            <person name="Kono N."/>
            <person name="Nakamura H."/>
            <person name="Mori M."/>
            <person name="Yoshida Y."/>
            <person name="Ohtoshi R."/>
            <person name="Malay A.D."/>
            <person name="Moran D.A.P."/>
            <person name="Tomita M."/>
            <person name="Numata K."/>
            <person name="Arakawa K."/>
        </authorList>
    </citation>
    <scope>NUCLEOTIDE SEQUENCE</scope>
</reference>
<dbReference type="EMBL" id="BMAO01006186">
    <property type="protein sequence ID" value="GFR06782.1"/>
    <property type="molecule type" value="Genomic_DNA"/>
</dbReference>
<dbReference type="AlphaFoldDB" id="A0A8X6GLG6"/>
<dbReference type="Proteomes" id="UP000887116">
    <property type="component" value="Unassembled WGS sequence"/>
</dbReference>
<comment type="caution">
    <text evidence="1">The sequence shown here is derived from an EMBL/GenBank/DDBJ whole genome shotgun (WGS) entry which is preliminary data.</text>
</comment>
<keyword evidence="2" id="KW-1185">Reference proteome</keyword>
<protein>
    <submittedName>
        <fullName evidence="1">Uncharacterized protein</fullName>
    </submittedName>
</protein>
<proteinExistence type="predicted"/>
<evidence type="ECO:0000313" key="2">
    <source>
        <dbReference type="Proteomes" id="UP000887116"/>
    </source>
</evidence>
<name>A0A8X6GLG6_TRICU</name>
<evidence type="ECO:0000313" key="1">
    <source>
        <dbReference type="EMBL" id="GFR06782.1"/>
    </source>
</evidence>
<organism evidence="1 2">
    <name type="scientific">Trichonephila clavata</name>
    <name type="common">Joro spider</name>
    <name type="synonym">Nephila clavata</name>
    <dbReference type="NCBI Taxonomy" id="2740835"/>
    <lineage>
        <taxon>Eukaryota</taxon>
        <taxon>Metazoa</taxon>
        <taxon>Ecdysozoa</taxon>
        <taxon>Arthropoda</taxon>
        <taxon>Chelicerata</taxon>
        <taxon>Arachnida</taxon>
        <taxon>Araneae</taxon>
        <taxon>Araneomorphae</taxon>
        <taxon>Entelegynae</taxon>
        <taxon>Araneoidea</taxon>
        <taxon>Nephilidae</taxon>
        <taxon>Trichonephila</taxon>
    </lineage>
</organism>